<dbReference type="AlphaFoldDB" id="F0ZT72"/>
<sequence length="295" mass="33614">MDSFNSNNKNIDEEEIDIYSSFTSAANQLTLLYKNSLNVKKQSYIRGYRDGLESVFNFIKSNNIDSLSLITEFINRERERLSNTNNNSNNSSFNKNKNNGDNINSSLDLNNNKTKEIENKNNNNNGNNSNDKNKTKANMEINKNNDNRADNSLDVRVDSFSSPPFGSVNNPFEKNSTMYIQHSNPFEILAPPAQHSSNTSLDGINNNNNSHLNKKRHYPKLVFFENYGINNTPPPNHSHSTHFSNSFHQQQNPQLYNTPDISLPNINPPDLSLDLIGENHIYKKIKPSNDQIMDI</sequence>
<dbReference type="OrthoDB" id="21418at2759"/>
<feature type="compositionally biased region" description="Low complexity" evidence="1">
    <location>
        <begin position="120"/>
        <end position="130"/>
    </location>
</feature>
<organism evidence="2 3">
    <name type="scientific">Dictyostelium purpureum</name>
    <name type="common">Slime mold</name>
    <dbReference type="NCBI Taxonomy" id="5786"/>
    <lineage>
        <taxon>Eukaryota</taxon>
        <taxon>Amoebozoa</taxon>
        <taxon>Evosea</taxon>
        <taxon>Eumycetozoa</taxon>
        <taxon>Dictyostelia</taxon>
        <taxon>Dictyosteliales</taxon>
        <taxon>Dictyosteliaceae</taxon>
        <taxon>Dictyostelium</taxon>
    </lineage>
</organism>
<dbReference type="EMBL" id="GL871170">
    <property type="protein sequence ID" value="EGC32856.1"/>
    <property type="molecule type" value="Genomic_DNA"/>
</dbReference>
<dbReference type="Proteomes" id="UP000001064">
    <property type="component" value="Unassembled WGS sequence"/>
</dbReference>
<accession>F0ZT72</accession>
<dbReference type="InParanoid" id="F0ZT72"/>
<evidence type="ECO:0000313" key="2">
    <source>
        <dbReference type="EMBL" id="EGC32856.1"/>
    </source>
</evidence>
<evidence type="ECO:0000256" key="1">
    <source>
        <dbReference type="SAM" id="MobiDB-lite"/>
    </source>
</evidence>
<dbReference type="PANTHER" id="PTHR33675:SF1">
    <property type="entry name" value="HOLOCARBOXYLASE SYNTHETASE"/>
    <property type="match status" value="1"/>
</dbReference>
<protein>
    <submittedName>
        <fullName evidence="2">Uncharacterized protein</fullName>
    </submittedName>
</protein>
<dbReference type="KEGG" id="dpp:DICPUDRAFT_155149"/>
<proteinExistence type="predicted"/>
<dbReference type="FunCoup" id="F0ZT72">
    <property type="interactions" value="937"/>
</dbReference>
<reference evidence="3" key="1">
    <citation type="journal article" date="2011" name="Genome Biol.">
        <title>Comparative genomics of the social amoebae Dictyostelium discoideum and Dictyostelium purpureum.</title>
        <authorList>
            <consortium name="US DOE Joint Genome Institute (JGI-PGF)"/>
            <person name="Sucgang R."/>
            <person name="Kuo A."/>
            <person name="Tian X."/>
            <person name="Salerno W."/>
            <person name="Parikh A."/>
            <person name="Feasley C.L."/>
            <person name="Dalin E."/>
            <person name="Tu H."/>
            <person name="Huang E."/>
            <person name="Barry K."/>
            <person name="Lindquist E."/>
            <person name="Shapiro H."/>
            <person name="Bruce D."/>
            <person name="Schmutz J."/>
            <person name="Salamov A."/>
            <person name="Fey P."/>
            <person name="Gaudet P."/>
            <person name="Anjard C."/>
            <person name="Babu M.M."/>
            <person name="Basu S."/>
            <person name="Bushmanova Y."/>
            <person name="van der Wel H."/>
            <person name="Katoh-Kurasawa M."/>
            <person name="Dinh C."/>
            <person name="Coutinho P.M."/>
            <person name="Saito T."/>
            <person name="Elias M."/>
            <person name="Schaap P."/>
            <person name="Kay R.R."/>
            <person name="Henrissat B."/>
            <person name="Eichinger L."/>
            <person name="Rivero F."/>
            <person name="Putnam N.H."/>
            <person name="West C.M."/>
            <person name="Loomis W.F."/>
            <person name="Chisholm R.L."/>
            <person name="Shaulsky G."/>
            <person name="Strassmann J.E."/>
            <person name="Queller D.C."/>
            <person name="Kuspa A."/>
            <person name="Grigoriev I.V."/>
        </authorList>
    </citation>
    <scope>NUCLEOTIDE SEQUENCE [LARGE SCALE GENOMIC DNA]</scope>
    <source>
        <strain evidence="3">QSDP1</strain>
    </source>
</reference>
<gene>
    <name evidence="2" type="ORF">DICPUDRAFT_155149</name>
</gene>
<dbReference type="VEuPathDB" id="AmoebaDB:DICPUDRAFT_155149"/>
<keyword evidence="3" id="KW-1185">Reference proteome</keyword>
<dbReference type="GeneID" id="10508080"/>
<feature type="compositionally biased region" description="Low complexity" evidence="1">
    <location>
        <begin position="82"/>
        <end position="112"/>
    </location>
</feature>
<dbReference type="eggNOG" id="ENOG502RIG8">
    <property type="taxonomic scope" value="Eukaryota"/>
</dbReference>
<feature type="region of interest" description="Disordered" evidence="1">
    <location>
        <begin position="81"/>
        <end position="135"/>
    </location>
</feature>
<dbReference type="PANTHER" id="PTHR33675">
    <property type="entry name" value="NUCLEAR RECEPTOR FAMILY 2 GROUP C PROTEIN"/>
    <property type="match status" value="1"/>
</dbReference>
<dbReference type="RefSeq" id="XP_003290608.1">
    <property type="nucleotide sequence ID" value="XM_003290560.1"/>
</dbReference>
<evidence type="ECO:0000313" key="3">
    <source>
        <dbReference type="Proteomes" id="UP000001064"/>
    </source>
</evidence>
<name>F0ZT72_DICPU</name>
<dbReference type="OMA" id="ANMEINK"/>